<gene>
    <name evidence="2" type="ORF">SAMN05216388_102538</name>
</gene>
<organism evidence="2 3">
    <name type="scientific">Halorientalis persicus</name>
    <dbReference type="NCBI Taxonomy" id="1367881"/>
    <lineage>
        <taxon>Archaea</taxon>
        <taxon>Methanobacteriati</taxon>
        <taxon>Methanobacteriota</taxon>
        <taxon>Stenosarchaea group</taxon>
        <taxon>Halobacteria</taxon>
        <taxon>Halobacteriales</taxon>
        <taxon>Haloarculaceae</taxon>
        <taxon>Halorientalis</taxon>
    </lineage>
</organism>
<evidence type="ECO:0000313" key="2">
    <source>
        <dbReference type="EMBL" id="SEO97634.1"/>
    </source>
</evidence>
<dbReference type="OrthoDB" id="350724at2157"/>
<proteinExistence type="predicted"/>
<feature type="region of interest" description="Disordered" evidence="1">
    <location>
        <begin position="1"/>
        <end position="26"/>
    </location>
</feature>
<keyword evidence="3" id="KW-1185">Reference proteome</keyword>
<sequence length="131" mass="15044">MSTEEAGEAESNTTDNLYSNRPEPLSEVQRQRIVRDIASWKCELERDSRSEFTHKDLVEFCNELLGLSDAQLYQRWDTTVGEWVLSRDAIVRPRTVDDETFLEYQLGLLLLGKETEYGFLNPVSIPPEACA</sequence>
<dbReference type="AlphaFoldDB" id="A0A1H8U454"/>
<name>A0A1H8U454_9EURY</name>
<protein>
    <submittedName>
        <fullName evidence="2">Uncharacterized protein</fullName>
    </submittedName>
</protein>
<dbReference type="RefSeq" id="WP_092663270.1">
    <property type="nucleotide sequence ID" value="NZ_FOCX01000025.1"/>
</dbReference>
<accession>A0A1H8U454</accession>
<evidence type="ECO:0000256" key="1">
    <source>
        <dbReference type="SAM" id="MobiDB-lite"/>
    </source>
</evidence>
<dbReference type="Proteomes" id="UP000198775">
    <property type="component" value="Unassembled WGS sequence"/>
</dbReference>
<feature type="compositionally biased region" description="Polar residues" evidence="1">
    <location>
        <begin position="10"/>
        <end position="19"/>
    </location>
</feature>
<dbReference type="EMBL" id="FOCX01000025">
    <property type="protein sequence ID" value="SEO97634.1"/>
    <property type="molecule type" value="Genomic_DNA"/>
</dbReference>
<evidence type="ECO:0000313" key="3">
    <source>
        <dbReference type="Proteomes" id="UP000198775"/>
    </source>
</evidence>
<reference evidence="3" key="1">
    <citation type="submission" date="2016-10" db="EMBL/GenBank/DDBJ databases">
        <authorList>
            <person name="Varghese N."/>
            <person name="Submissions S."/>
        </authorList>
    </citation>
    <scope>NUCLEOTIDE SEQUENCE [LARGE SCALE GENOMIC DNA]</scope>
    <source>
        <strain evidence="3">IBRC-M 10043</strain>
    </source>
</reference>